<reference evidence="1" key="1">
    <citation type="submission" date="2020-05" db="EMBL/GenBank/DDBJ databases">
        <authorList>
            <person name="Chiriac C."/>
            <person name="Salcher M."/>
            <person name="Ghai R."/>
            <person name="Kavagutti S V."/>
        </authorList>
    </citation>
    <scope>NUCLEOTIDE SEQUENCE</scope>
</reference>
<evidence type="ECO:0000313" key="1">
    <source>
        <dbReference type="EMBL" id="CAB4608536.1"/>
    </source>
</evidence>
<dbReference type="AlphaFoldDB" id="A0A6J6H689"/>
<name>A0A6J6H689_9ZZZZ</name>
<dbReference type="EMBL" id="CAEZUN010000149">
    <property type="protein sequence ID" value="CAB4608536.1"/>
    <property type="molecule type" value="Genomic_DNA"/>
</dbReference>
<proteinExistence type="predicted"/>
<organism evidence="1">
    <name type="scientific">freshwater metagenome</name>
    <dbReference type="NCBI Taxonomy" id="449393"/>
    <lineage>
        <taxon>unclassified sequences</taxon>
        <taxon>metagenomes</taxon>
        <taxon>ecological metagenomes</taxon>
    </lineage>
</organism>
<gene>
    <name evidence="1" type="ORF">UFOPK1826_01120</name>
</gene>
<sequence length="75" mass="8070">MPLAIALRFAPCHNRLCGNVSPLTASVNESSVGVLDALLVTVEDLVVEVVFEPVEPDAHAASAKTIMQNLMNRRK</sequence>
<accession>A0A6J6H689</accession>
<protein>
    <submittedName>
        <fullName evidence="1">Unannotated protein</fullName>
    </submittedName>
</protein>